<keyword evidence="3" id="KW-1185">Reference proteome</keyword>
<sequence length="391" mass="44731">MSYFKLLFKKTLKTPTNIYLIVFLIIGIVGLYLLNLQASNFYSYMGQVKAHNQSILEIEEYYENILADNMEYSAEDTQNFKEGLQDTLQQKEWNKYILHFAEQEHWSEALTYSLKIIDGHLDVHEKNGGDLFPEDHVLALEREYLLFEQLASLNTEPDMEGYERLGFNYVFRVMDSLFPTLFVLIVTVFITETFVNSYKNGLNIPLLLPNSYKKTIFIKIVFSVLASTLIYVMSLLVSFGLASMISGTGHFQYPVILYSSDLFSTAPIWLILFKTFFLHTLGILNVVLMISLISFLVKNRMITLLITIILIIGSSMVVRSLDMLHSILHLNPFTYFSGADVVTNLLAYETGNSNISFLNGVISLSVLAVILLAVVLLTTRYEEKRQMLARN</sequence>
<dbReference type="RefSeq" id="WP_184249248.1">
    <property type="nucleotide sequence ID" value="NZ_BAAACU010000013.1"/>
</dbReference>
<keyword evidence="1" id="KW-1133">Transmembrane helix</keyword>
<feature type="transmembrane region" description="Helical" evidence="1">
    <location>
        <begin position="216"/>
        <end position="246"/>
    </location>
</feature>
<organism evidence="2 3">
    <name type="scientific">Gracilibacillus halotolerans</name>
    <dbReference type="NCBI Taxonomy" id="74386"/>
    <lineage>
        <taxon>Bacteria</taxon>
        <taxon>Bacillati</taxon>
        <taxon>Bacillota</taxon>
        <taxon>Bacilli</taxon>
        <taxon>Bacillales</taxon>
        <taxon>Bacillaceae</taxon>
        <taxon>Gracilibacillus</taxon>
    </lineage>
</organism>
<feature type="transmembrane region" description="Helical" evidence="1">
    <location>
        <begin position="266"/>
        <end position="290"/>
    </location>
</feature>
<gene>
    <name evidence="2" type="ORF">GGQ92_002477</name>
</gene>
<proteinExistence type="predicted"/>
<feature type="transmembrane region" description="Helical" evidence="1">
    <location>
        <begin position="16"/>
        <end position="34"/>
    </location>
</feature>
<keyword evidence="1" id="KW-0812">Transmembrane</keyword>
<accession>A0A841RPW5</accession>
<feature type="transmembrane region" description="Helical" evidence="1">
    <location>
        <begin position="302"/>
        <end position="321"/>
    </location>
</feature>
<name>A0A841RPW5_9BACI</name>
<reference evidence="2 3" key="1">
    <citation type="submission" date="2020-08" db="EMBL/GenBank/DDBJ databases">
        <title>Genomic Encyclopedia of Type Strains, Phase IV (KMG-IV): sequencing the most valuable type-strain genomes for metagenomic binning, comparative biology and taxonomic classification.</title>
        <authorList>
            <person name="Goeker M."/>
        </authorList>
    </citation>
    <scope>NUCLEOTIDE SEQUENCE [LARGE SCALE GENOMIC DNA]</scope>
    <source>
        <strain evidence="2 3">DSM 11805</strain>
    </source>
</reference>
<evidence type="ECO:0000313" key="2">
    <source>
        <dbReference type="EMBL" id="MBB6513663.1"/>
    </source>
</evidence>
<dbReference type="Proteomes" id="UP000572212">
    <property type="component" value="Unassembled WGS sequence"/>
</dbReference>
<keyword evidence="1" id="KW-0472">Membrane</keyword>
<dbReference type="EMBL" id="JACHON010000015">
    <property type="protein sequence ID" value="MBB6513663.1"/>
    <property type="molecule type" value="Genomic_DNA"/>
</dbReference>
<protein>
    <submittedName>
        <fullName evidence="2">ABC-type transport system involved in multi-copper enzyme maturation permease subunit</fullName>
    </submittedName>
</protein>
<feature type="transmembrane region" description="Helical" evidence="1">
    <location>
        <begin position="355"/>
        <end position="377"/>
    </location>
</feature>
<evidence type="ECO:0000313" key="3">
    <source>
        <dbReference type="Proteomes" id="UP000572212"/>
    </source>
</evidence>
<dbReference type="AlphaFoldDB" id="A0A841RPW5"/>
<comment type="caution">
    <text evidence="2">The sequence shown here is derived from an EMBL/GenBank/DDBJ whole genome shotgun (WGS) entry which is preliminary data.</text>
</comment>
<feature type="transmembrane region" description="Helical" evidence="1">
    <location>
        <begin position="177"/>
        <end position="195"/>
    </location>
</feature>
<evidence type="ECO:0000256" key="1">
    <source>
        <dbReference type="SAM" id="Phobius"/>
    </source>
</evidence>